<dbReference type="GO" id="GO:0006896">
    <property type="term" value="P:Golgi to vacuole transport"/>
    <property type="evidence" value="ECO:0007669"/>
    <property type="project" value="TreeGrafter"/>
</dbReference>
<comment type="similarity">
    <text evidence="1">Belongs to the syntaxin family.</text>
</comment>
<dbReference type="GO" id="GO:0006906">
    <property type="term" value="P:vesicle fusion"/>
    <property type="evidence" value="ECO:0007669"/>
    <property type="project" value="TreeGrafter"/>
</dbReference>
<evidence type="ECO:0000313" key="5">
    <source>
        <dbReference type="EMBL" id="KOS15827.1"/>
    </source>
</evidence>
<evidence type="ECO:0000313" key="6">
    <source>
        <dbReference type="Proteomes" id="UP000037751"/>
    </source>
</evidence>
<dbReference type="FunFam" id="1.20.5.110:FF:000059">
    <property type="entry name" value="Related to syntaxin 12"/>
    <property type="match status" value="1"/>
</dbReference>
<keyword evidence="6" id="KW-1185">Reference proteome</keyword>
<dbReference type="SUPFAM" id="SSF47661">
    <property type="entry name" value="t-snare proteins"/>
    <property type="match status" value="1"/>
</dbReference>
<dbReference type="VEuPathDB" id="FungiDB:Malapachy_3333"/>
<protein>
    <submittedName>
        <fullName evidence="5">Pep12 syntaxin (T-snare) vacuolar</fullName>
    </submittedName>
</protein>
<dbReference type="PROSITE" id="PS00914">
    <property type="entry name" value="SYNTAXIN"/>
    <property type="match status" value="1"/>
</dbReference>
<dbReference type="InterPro" id="IPR045242">
    <property type="entry name" value="Syntaxin"/>
</dbReference>
<dbReference type="GO" id="GO:0031201">
    <property type="term" value="C:SNARE complex"/>
    <property type="evidence" value="ECO:0007669"/>
    <property type="project" value="TreeGrafter"/>
</dbReference>
<feature type="transmembrane region" description="Helical" evidence="3">
    <location>
        <begin position="273"/>
        <end position="292"/>
    </location>
</feature>
<dbReference type="GeneID" id="28729682"/>
<dbReference type="InterPro" id="IPR006011">
    <property type="entry name" value="Syntaxin_N"/>
</dbReference>
<dbReference type="Pfam" id="PF05739">
    <property type="entry name" value="SNARE"/>
    <property type="match status" value="1"/>
</dbReference>
<dbReference type="Pfam" id="PF14523">
    <property type="entry name" value="Syntaxin_2"/>
    <property type="match status" value="1"/>
</dbReference>
<dbReference type="Gene3D" id="1.20.5.110">
    <property type="match status" value="1"/>
</dbReference>
<feature type="region of interest" description="Disordered" evidence="2">
    <location>
        <begin position="157"/>
        <end position="193"/>
    </location>
</feature>
<dbReference type="PANTHER" id="PTHR19957:SF38">
    <property type="entry name" value="LD27581P"/>
    <property type="match status" value="1"/>
</dbReference>
<feature type="domain" description="T-SNARE coiled-coil homology" evidence="4">
    <location>
        <begin position="200"/>
        <end position="262"/>
    </location>
</feature>
<sequence>MSFNDLERGQGVPDEPLRVHTLRNHESASSVESTEFMHLTEQVGLHIFRINANVSTLEKLDRQLRNASDMGQKKADEMMKQFAELCEQTRSIVKDASEDVKALSLFSVNGSNGGRRSSPSRLLQGKLQNDFQEALFAFQKIQKAGIRKEKVALAQAKRRGSGAPAEEAEGQEQTEGAPVEQLQTQLPKSRLSQEELEFQESLIAEREAEIREIEQGVQELNEIFRDLGHMVQEQGGMIDNIEYNIGTIASNAEGADRELLQAHTYQRRAGRRALCLTIIIAFVVAIVLLALLA</sequence>
<evidence type="ECO:0000259" key="4">
    <source>
        <dbReference type="PROSITE" id="PS50192"/>
    </source>
</evidence>
<dbReference type="InterPro" id="IPR000727">
    <property type="entry name" value="T_SNARE_dom"/>
</dbReference>
<dbReference type="InterPro" id="IPR006012">
    <property type="entry name" value="Syntaxin/epimorphin_CS"/>
</dbReference>
<dbReference type="Gene3D" id="1.20.58.70">
    <property type="match status" value="1"/>
</dbReference>
<dbReference type="PROSITE" id="PS50192">
    <property type="entry name" value="T_SNARE"/>
    <property type="match status" value="1"/>
</dbReference>
<dbReference type="GO" id="GO:0048278">
    <property type="term" value="P:vesicle docking"/>
    <property type="evidence" value="ECO:0007669"/>
    <property type="project" value="TreeGrafter"/>
</dbReference>
<dbReference type="STRING" id="77020.A0A0M8MSF0"/>
<comment type="caution">
    <text evidence="5">The sequence shown here is derived from an EMBL/GenBank/DDBJ whole genome shotgun (WGS) entry which is preliminary data.</text>
</comment>
<keyword evidence="3" id="KW-0812">Transmembrane</keyword>
<dbReference type="Proteomes" id="UP000037751">
    <property type="component" value="Unassembled WGS sequence"/>
</dbReference>
<name>A0A0M8MSF0_9BASI</name>
<dbReference type="OrthoDB" id="364348at2759"/>
<evidence type="ECO:0000256" key="1">
    <source>
        <dbReference type="ARBA" id="ARBA00009063"/>
    </source>
</evidence>
<dbReference type="GO" id="GO:0000149">
    <property type="term" value="F:SNARE binding"/>
    <property type="evidence" value="ECO:0007669"/>
    <property type="project" value="TreeGrafter"/>
</dbReference>
<dbReference type="GO" id="GO:0012505">
    <property type="term" value="C:endomembrane system"/>
    <property type="evidence" value="ECO:0007669"/>
    <property type="project" value="TreeGrafter"/>
</dbReference>
<dbReference type="GO" id="GO:0005484">
    <property type="term" value="F:SNAP receptor activity"/>
    <property type="evidence" value="ECO:0007669"/>
    <property type="project" value="InterPro"/>
</dbReference>
<feature type="region of interest" description="Disordered" evidence="2">
    <location>
        <begin position="1"/>
        <end position="20"/>
    </location>
</feature>
<gene>
    <name evidence="5" type="ORF">Malapachy_3333</name>
</gene>
<dbReference type="GO" id="GO:0006886">
    <property type="term" value="P:intracellular protein transport"/>
    <property type="evidence" value="ECO:0007669"/>
    <property type="project" value="InterPro"/>
</dbReference>
<keyword evidence="3" id="KW-0472">Membrane</keyword>
<dbReference type="SMART" id="SM00397">
    <property type="entry name" value="t_SNARE"/>
    <property type="match status" value="1"/>
</dbReference>
<dbReference type="AlphaFoldDB" id="A0A0M8MSF0"/>
<accession>A0A0M8MSF0</accession>
<reference evidence="5 6" key="1">
    <citation type="submission" date="2015-07" db="EMBL/GenBank/DDBJ databases">
        <title>Draft Genome Sequence of Malassezia furfur CBS1878 and Malassezia pachydermatis CBS1879.</title>
        <authorList>
            <person name="Triana S."/>
            <person name="Ohm R."/>
            <person name="Gonzalez A."/>
            <person name="DeCock H."/>
            <person name="Restrepo S."/>
            <person name="Celis A."/>
        </authorList>
    </citation>
    <scope>NUCLEOTIDE SEQUENCE [LARGE SCALE GENOMIC DNA]</scope>
    <source>
        <strain evidence="5 6">CBS 1879</strain>
    </source>
</reference>
<dbReference type="EMBL" id="LGAV01000001">
    <property type="protein sequence ID" value="KOS15827.1"/>
    <property type="molecule type" value="Genomic_DNA"/>
</dbReference>
<keyword evidence="3" id="KW-1133">Transmembrane helix</keyword>
<proteinExistence type="inferred from homology"/>
<evidence type="ECO:0000256" key="2">
    <source>
        <dbReference type="SAM" id="MobiDB-lite"/>
    </source>
</evidence>
<evidence type="ECO:0000256" key="3">
    <source>
        <dbReference type="SAM" id="Phobius"/>
    </source>
</evidence>
<dbReference type="InterPro" id="IPR010989">
    <property type="entry name" value="SNARE"/>
</dbReference>
<dbReference type="CDD" id="cd15840">
    <property type="entry name" value="SNARE_Qa"/>
    <property type="match status" value="1"/>
</dbReference>
<organism evidence="5 6">
    <name type="scientific">Malassezia pachydermatis</name>
    <dbReference type="NCBI Taxonomy" id="77020"/>
    <lineage>
        <taxon>Eukaryota</taxon>
        <taxon>Fungi</taxon>
        <taxon>Dikarya</taxon>
        <taxon>Basidiomycota</taxon>
        <taxon>Ustilaginomycotina</taxon>
        <taxon>Malasseziomycetes</taxon>
        <taxon>Malasseziales</taxon>
        <taxon>Malasseziaceae</taxon>
        <taxon>Malassezia</taxon>
    </lineage>
</organism>
<dbReference type="RefSeq" id="XP_017993459.1">
    <property type="nucleotide sequence ID" value="XM_018137806.1"/>
</dbReference>
<dbReference type="PANTHER" id="PTHR19957">
    <property type="entry name" value="SYNTAXIN"/>
    <property type="match status" value="1"/>
</dbReference>